<dbReference type="EMBL" id="CAJMWX010001267">
    <property type="protein sequence ID" value="CAE6478216.1"/>
    <property type="molecule type" value="Genomic_DNA"/>
</dbReference>
<comment type="caution">
    <text evidence="3">The sequence shown here is derived from an EMBL/GenBank/DDBJ whole genome shotgun (WGS) entry which is preliminary data.</text>
</comment>
<reference evidence="3" key="1">
    <citation type="submission" date="2021-01" db="EMBL/GenBank/DDBJ databases">
        <authorList>
            <person name="Kaushik A."/>
        </authorList>
    </citation>
    <scope>NUCLEOTIDE SEQUENCE</scope>
    <source>
        <strain evidence="3">AG4-R118</strain>
    </source>
</reference>
<accession>A0A8H3C8X4</accession>
<dbReference type="InterPro" id="IPR021858">
    <property type="entry name" value="Fun_TF"/>
</dbReference>
<evidence type="ECO:0000313" key="4">
    <source>
        <dbReference type="Proteomes" id="UP000663888"/>
    </source>
</evidence>
<dbReference type="GO" id="GO:0005634">
    <property type="term" value="C:nucleus"/>
    <property type="evidence" value="ECO:0007669"/>
    <property type="project" value="UniProtKB-SubCell"/>
</dbReference>
<dbReference type="Pfam" id="PF11951">
    <property type="entry name" value="Fungal_trans_2"/>
    <property type="match status" value="1"/>
</dbReference>
<sequence length="605" mass="67521">MSYPGSRSVRCGVCYMSDEGCRCARLDNGPGENVELTTHSVIGYTEAPSIDWRETFVHPFPRTIVVQPSTPLSPIGTPTQFPGRVRSIEQPWASDDLKLKHSSIGPSFVPDLRETPKTSPHPFSPQHQVVRQLLTPPDSLHDSDGYTPTAAMTPGRANCLQSLLSLAWPDDQLNAWVSPSPGPERPPYPLETDLYDDVDDFQDPENVQGALFSSLSLDRNVQSNCLPFILQAHAIWLPRFLFEPLRIVHLARDYAFRTYDLGEESRWRLNLLANNAYEIAQSADYGFSRVSSLFTIHGFILRVLTDATSHLEASRELDRQYALGAMLNTYELISSLCHVASLSSVLSTMQIAAPVFRRACPDSLQGLINLPTLLATINPPLQYYGTLDVLLGVLTGRPMFFRYDVEFTPEAPESLFFLENGPALRWLYGVPDRLVLTFAKMNALFEDFGPRVGKDIVGELEVEIRDMKSITGTSLEPSISMARLVVQECWFLTALIYLYMGLCGADALDARVVNVRLQFTNILSTMKPKRNPDMFLVSPMLILGVATDDPDEQNAVRKRMLGVSECSRPGTMGNDFVRALDNVWALGRPAVWGDLRQALWEISGM</sequence>
<proteinExistence type="predicted"/>
<evidence type="ECO:0000256" key="1">
    <source>
        <dbReference type="ARBA" id="ARBA00004123"/>
    </source>
</evidence>
<protein>
    <recommendedName>
        <fullName evidence="5">Fungal-specific transcription factor domain protein</fullName>
    </recommendedName>
</protein>
<evidence type="ECO:0000256" key="2">
    <source>
        <dbReference type="ARBA" id="ARBA00023242"/>
    </source>
</evidence>
<organism evidence="3 4">
    <name type="scientific">Rhizoctonia solani</name>
    <dbReference type="NCBI Taxonomy" id="456999"/>
    <lineage>
        <taxon>Eukaryota</taxon>
        <taxon>Fungi</taxon>
        <taxon>Dikarya</taxon>
        <taxon>Basidiomycota</taxon>
        <taxon>Agaricomycotina</taxon>
        <taxon>Agaricomycetes</taxon>
        <taxon>Cantharellales</taxon>
        <taxon>Ceratobasidiaceae</taxon>
        <taxon>Rhizoctonia</taxon>
    </lineage>
</organism>
<evidence type="ECO:0000313" key="3">
    <source>
        <dbReference type="EMBL" id="CAE6478216.1"/>
    </source>
</evidence>
<keyword evidence="2" id="KW-0539">Nucleus</keyword>
<gene>
    <name evidence="3" type="ORF">RDB_LOCUS119829</name>
</gene>
<name>A0A8H3C8X4_9AGAM</name>
<dbReference type="Proteomes" id="UP000663888">
    <property type="component" value="Unassembled WGS sequence"/>
</dbReference>
<dbReference type="PANTHER" id="PTHR37534:SF46">
    <property type="entry name" value="ZN(II)2CYS6 TRANSCRIPTION FACTOR (EUROFUNG)"/>
    <property type="match status" value="1"/>
</dbReference>
<comment type="subcellular location">
    <subcellularLocation>
        <location evidence="1">Nucleus</location>
    </subcellularLocation>
</comment>
<dbReference type="AlphaFoldDB" id="A0A8H3C8X4"/>
<dbReference type="PANTHER" id="PTHR37534">
    <property type="entry name" value="TRANSCRIPTIONAL ACTIVATOR PROTEIN UGA3"/>
    <property type="match status" value="1"/>
</dbReference>
<evidence type="ECO:0008006" key="5">
    <source>
        <dbReference type="Google" id="ProtNLM"/>
    </source>
</evidence>